<reference evidence="1" key="1">
    <citation type="submission" date="2014-09" db="EMBL/GenBank/DDBJ databases">
        <authorList>
            <person name="Magalhaes I.L.F."/>
            <person name="Oliveira U."/>
            <person name="Santos F.R."/>
            <person name="Vidigal T.H.D.A."/>
            <person name="Brescovit A.D."/>
            <person name="Santos A.J."/>
        </authorList>
    </citation>
    <scope>NUCLEOTIDE SEQUENCE</scope>
    <source>
        <tissue evidence="1">Shoot tissue taken approximately 20 cm above the soil surface</tissue>
    </source>
</reference>
<protein>
    <submittedName>
        <fullName evidence="1">Uncharacterized protein</fullName>
    </submittedName>
</protein>
<evidence type="ECO:0000313" key="1">
    <source>
        <dbReference type="EMBL" id="JAD45941.1"/>
    </source>
</evidence>
<reference evidence="1" key="2">
    <citation type="journal article" date="2015" name="Data Brief">
        <title>Shoot transcriptome of the giant reed, Arundo donax.</title>
        <authorList>
            <person name="Barrero R.A."/>
            <person name="Guerrero F.D."/>
            <person name="Moolhuijzen P."/>
            <person name="Goolsby J.A."/>
            <person name="Tidwell J."/>
            <person name="Bellgard S.E."/>
            <person name="Bellgard M.I."/>
        </authorList>
    </citation>
    <scope>NUCLEOTIDE SEQUENCE</scope>
    <source>
        <tissue evidence="1">Shoot tissue taken approximately 20 cm above the soil surface</tissue>
    </source>
</reference>
<dbReference type="EMBL" id="GBRH01251954">
    <property type="protein sequence ID" value="JAD45941.1"/>
    <property type="molecule type" value="Transcribed_RNA"/>
</dbReference>
<sequence length="9" mass="1091">MIILKMDLD</sequence>
<name>A0A0A9A4C3_ARUDO</name>
<proteinExistence type="predicted"/>
<organism evidence="1">
    <name type="scientific">Arundo donax</name>
    <name type="common">Giant reed</name>
    <name type="synonym">Donax arundinaceus</name>
    <dbReference type="NCBI Taxonomy" id="35708"/>
    <lineage>
        <taxon>Eukaryota</taxon>
        <taxon>Viridiplantae</taxon>
        <taxon>Streptophyta</taxon>
        <taxon>Embryophyta</taxon>
        <taxon>Tracheophyta</taxon>
        <taxon>Spermatophyta</taxon>
        <taxon>Magnoliopsida</taxon>
        <taxon>Liliopsida</taxon>
        <taxon>Poales</taxon>
        <taxon>Poaceae</taxon>
        <taxon>PACMAD clade</taxon>
        <taxon>Arundinoideae</taxon>
        <taxon>Arundineae</taxon>
        <taxon>Arundo</taxon>
    </lineage>
</organism>
<accession>A0A0A9A4C3</accession>